<dbReference type="EMBL" id="JAALLS010000009">
    <property type="protein sequence ID" value="NGP88356.1"/>
    <property type="molecule type" value="Genomic_DNA"/>
</dbReference>
<feature type="compositionally biased region" description="Acidic residues" evidence="1">
    <location>
        <begin position="38"/>
        <end position="48"/>
    </location>
</feature>
<proteinExistence type="predicted"/>
<accession>A0A6M1SY82</accession>
<dbReference type="Pfam" id="PF17963">
    <property type="entry name" value="Big_9"/>
    <property type="match status" value="3"/>
</dbReference>
<sequence length="1357" mass="152290">MSSKKTGLIRWIRWFIILLLVGSVGCKDSSPTGGGSGDDSDPPEEEYAASFTDEEAEFAPGELVRVYIEGSSLNSERYEGTIDEDVGIELVKYSTDESDNMLLMAVPELSEEDHKLQFALDEQSLELSFSVVEYSSIDDPAQYVDNYITDLQQFAAKQVEQAGSEEEASWARDMENDLSTIAEQTTNLEASQLRKLAYLVQANLAGQQLEDPQGCSEYRGIIIQLAEWIEYRLGIVVSLALENNLPEWDLQEDSAPTVLSVATYARKVTEARSAFGAALESCIQDPVNRLVFAGKIKQEPLTYAELAETQQFDFYHSQPERFRVESSYVPPQDLLEAVSEFVEKQGELTELLPANYLDLLVQPPEEVTQQRNPANFSIENVSLSSVEAAAQFEGDELLLGFAYKQGQMPEQGQAFTFELTDGDHPEATVQIEGYLETGDVDITTEFVSSEPRFLPGELSQIRVEGAALSKESYSGIINGEHEARLVPVQENGQDRLTFLVPELPEGEHTLQVRLAGLKQSLEFTVKSYEPISDPEQFTTDIMDKVDSQLKTIQEQVGDQVVADRIQQARDELANGRSKFGNLTEQEQQNIAYFINTNLDAFTDVVSGKRAKNGIDERRCNELRNRVVRWKIAVIGSIGGITASAELGIFQAAGAAVLGGVSIGSLLISLERLLEVRDQLLNKCAYKIGSDILAELSGQSKKQKKVGSIGTSTSGTGLTFTHKQSKSFQVKTPFDMPQDIKQLLNEVREALNGLFSYLPESWTDKISLDQFSYEAVRDPAEFSLQNISKSSIEGTLKTDGDHIELTFSYKQGQMPATAQSFTFELHDSEYPEAPTTFEATLIPVNLPNVADQQITINKNESYQGELTGEFTDRFEIVQTVQYGELTLDDAQAGNFTYTPAQDLVTKEGNPDSFTYRGINGNGADTAQVTIQVKDLSPVAYDDQFTVEMNSYYEGTLLADFVEEFVIVEYPDDGKVDMNQVNGDFRYTPDQDYHGKDRFTFKAVNKVGESDVAEVNIQVNATPPVAAGDTLTIKYDTRLDGQLKVPGATRYEIVDNPINGKISTFDEQTGEFRYYRPYEWRDGTNYYDHFTGQDEFSFKAFNKFGASEEATIVINVELPDLPVARDDEFTIEINDGYTDSFKTENTRGFMDFEIIEHPAMGSADINNGGFRSSKFTYDPLRSPRPALYLENDSFTYRVRNVAGWSNTATVNINMIYNYELPENCFAEPGDFYAGGRFTDKRQIQAIRCNDSEGRLIRQEILNDESSTKGWRYLITTMKYQDNGMATLKEIQLYDEVEDIERSTIQILEDWVIKDDVVHKDDGYFESTDVYETQSGNPFPEFDFETDSYLYQIHQYEGMR</sequence>
<feature type="region of interest" description="Disordered" evidence="1">
    <location>
        <begin position="29"/>
        <end position="48"/>
    </location>
</feature>
<name>A0A6M1SY82_9BACT</name>
<evidence type="ECO:0000256" key="1">
    <source>
        <dbReference type="SAM" id="MobiDB-lite"/>
    </source>
</evidence>
<protein>
    <submittedName>
        <fullName evidence="2">Uncharacterized protein</fullName>
    </submittedName>
</protein>
<evidence type="ECO:0000313" key="3">
    <source>
        <dbReference type="Proteomes" id="UP000479132"/>
    </source>
</evidence>
<dbReference type="Gene3D" id="2.60.40.3440">
    <property type="match status" value="1"/>
</dbReference>
<keyword evidence="3" id="KW-1185">Reference proteome</keyword>
<evidence type="ECO:0000313" key="2">
    <source>
        <dbReference type="EMBL" id="NGP88356.1"/>
    </source>
</evidence>
<organism evidence="2 3">
    <name type="scientific">Fodinibius halophilus</name>
    <dbReference type="NCBI Taxonomy" id="1736908"/>
    <lineage>
        <taxon>Bacteria</taxon>
        <taxon>Pseudomonadati</taxon>
        <taxon>Balneolota</taxon>
        <taxon>Balneolia</taxon>
        <taxon>Balneolales</taxon>
        <taxon>Balneolaceae</taxon>
        <taxon>Fodinibius</taxon>
    </lineage>
</organism>
<dbReference type="Proteomes" id="UP000479132">
    <property type="component" value="Unassembled WGS sequence"/>
</dbReference>
<gene>
    <name evidence="2" type="ORF">G3569_08305</name>
</gene>
<comment type="caution">
    <text evidence="2">The sequence shown here is derived from an EMBL/GenBank/DDBJ whole genome shotgun (WGS) entry which is preliminary data.</text>
</comment>
<reference evidence="2 3" key="1">
    <citation type="submission" date="2020-02" db="EMBL/GenBank/DDBJ databases">
        <title>Aliifodinibius halophilus 2W32, complete genome.</title>
        <authorList>
            <person name="Li Y."/>
            <person name="Wu S."/>
        </authorList>
    </citation>
    <scope>NUCLEOTIDE SEQUENCE [LARGE SCALE GENOMIC DNA]</scope>
    <source>
        <strain evidence="2 3">2W32</strain>
    </source>
</reference>
<dbReference type="RefSeq" id="WP_165268003.1">
    <property type="nucleotide sequence ID" value="NZ_JAALLS010000009.1"/>
</dbReference>
<dbReference type="PROSITE" id="PS51257">
    <property type="entry name" value="PROKAR_LIPOPROTEIN"/>
    <property type="match status" value="1"/>
</dbReference>